<comment type="caution">
    <text evidence="10">The sequence shown here is derived from an EMBL/GenBank/DDBJ whole genome shotgun (WGS) entry which is preliminary data.</text>
</comment>
<evidence type="ECO:0000256" key="6">
    <source>
        <dbReference type="ARBA" id="ARBA00023136"/>
    </source>
</evidence>
<feature type="transmembrane region" description="Helical" evidence="8">
    <location>
        <begin position="38"/>
        <end position="59"/>
    </location>
</feature>
<proteinExistence type="predicted"/>
<organism evidence="10 11">
    <name type="scientific">Variovorax paradoxus</name>
    <dbReference type="NCBI Taxonomy" id="34073"/>
    <lineage>
        <taxon>Bacteria</taxon>
        <taxon>Pseudomonadati</taxon>
        <taxon>Pseudomonadota</taxon>
        <taxon>Betaproteobacteria</taxon>
        <taxon>Burkholderiales</taxon>
        <taxon>Comamonadaceae</taxon>
        <taxon>Variovorax</taxon>
    </lineage>
</organism>
<dbReference type="InterPro" id="IPR003399">
    <property type="entry name" value="Mce/MlaD"/>
</dbReference>
<evidence type="ECO:0000256" key="1">
    <source>
        <dbReference type="ARBA" id="ARBA00004533"/>
    </source>
</evidence>
<keyword evidence="5 8" id="KW-1133">Transmembrane helix</keyword>
<reference evidence="10 11" key="1">
    <citation type="submission" date="2014-12" db="EMBL/GenBank/DDBJ databases">
        <title>16Stimator: statistical estimation of ribosomal gene copy numbers from draft genome assemblies.</title>
        <authorList>
            <person name="Perisin M.A."/>
            <person name="Vetter M."/>
            <person name="Gilbert J.A."/>
            <person name="Bergelson J."/>
        </authorList>
    </citation>
    <scope>NUCLEOTIDE SEQUENCE [LARGE SCALE GENOMIC DNA]</scope>
    <source>
        <strain evidence="10 11">MEDvA23</strain>
    </source>
</reference>
<dbReference type="AlphaFoldDB" id="A0A0D0KBA1"/>
<accession>A0A0D0KBA1</accession>
<dbReference type="Proteomes" id="UP000032067">
    <property type="component" value="Unassembled WGS sequence"/>
</dbReference>
<evidence type="ECO:0000256" key="4">
    <source>
        <dbReference type="ARBA" id="ARBA00022692"/>
    </source>
</evidence>
<keyword evidence="3" id="KW-0997">Cell inner membrane</keyword>
<feature type="compositionally biased region" description="Pro residues" evidence="7">
    <location>
        <begin position="9"/>
        <end position="25"/>
    </location>
</feature>
<evidence type="ECO:0000256" key="3">
    <source>
        <dbReference type="ARBA" id="ARBA00022519"/>
    </source>
</evidence>
<keyword evidence="4 8" id="KW-0812">Transmembrane</keyword>
<evidence type="ECO:0000259" key="9">
    <source>
        <dbReference type="Pfam" id="PF02470"/>
    </source>
</evidence>
<evidence type="ECO:0000256" key="5">
    <source>
        <dbReference type="ARBA" id="ARBA00022989"/>
    </source>
</evidence>
<evidence type="ECO:0000256" key="8">
    <source>
        <dbReference type="SAM" id="Phobius"/>
    </source>
</evidence>
<evidence type="ECO:0000256" key="2">
    <source>
        <dbReference type="ARBA" id="ARBA00022475"/>
    </source>
</evidence>
<feature type="region of interest" description="Disordered" evidence="7">
    <location>
        <begin position="1"/>
        <end position="27"/>
    </location>
</feature>
<dbReference type="PANTHER" id="PTHR30462">
    <property type="entry name" value="INTERMEMBRANE TRANSPORT PROTEIN PQIB-RELATED"/>
    <property type="match status" value="1"/>
</dbReference>
<dbReference type="EMBL" id="JXQQ01000075">
    <property type="protein sequence ID" value="KIQ23362.1"/>
    <property type="molecule type" value="Genomic_DNA"/>
</dbReference>
<dbReference type="GO" id="GO:0005886">
    <property type="term" value="C:plasma membrane"/>
    <property type="evidence" value="ECO:0007669"/>
    <property type="project" value="UniProtKB-SubCell"/>
</dbReference>
<protein>
    <submittedName>
        <fullName evidence="10">Mammalian cell entry protein</fullName>
    </submittedName>
</protein>
<feature type="domain" description="Mce/MlaD" evidence="9">
    <location>
        <begin position="304"/>
        <end position="409"/>
    </location>
</feature>
<keyword evidence="2" id="KW-1003">Cell membrane</keyword>
<dbReference type="OrthoDB" id="9806984at2"/>
<dbReference type="InterPro" id="IPR051800">
    <property type="entry name" value="PqiA-PqiB_transport"/>
</dbReference>
<evidence type="ECO:0000313" key="11">
    <source>
        <dbReference type="Proteomes" id="UP000032067"/>
    </source>
</evidence>
<keyword evidence="6 8" id="KW-0472">Membrane</keyword>
<gene>
    <name evidence="10" type="ORF">RT97_25275</name>
</gene>
<name>A0A0D0KBA1_VARPD</name>
<evidence type="ECO:0000256" key="7">
    <source>
        <dbReference type="SAM" id="MobiDB-lite"/>
    </source>
</evidence>
<dbReference type="PANTHER" id="PTHR30462:SF2">
    <property type="entry name" value="INTERMEMBRANE TRANSPORT PROTEIN PQIB"/>
    <property type="match status" value="1"/>
</dbReference>
<evidence type="ECO:0000313" key="10">
    <source>
        <dbReference type="EMBL" id="KIQ23362.1"/>
    </source>
</evidence>
<dbReference type="Pfam" id="PF02470">
    <property type="entry name" value="MlaD"/>
    <property type="match status" value="3"/>
</dbReference>
<feature type="domain" description="Mce/MlaD" evidence="9">
    <location>
        <begin position="177"/>
        <end position="252"/>
    </location>
</feature>
<feature type="domain" description="Mce/MlaD" evidence="9">
    <location>
        <begin position="62"/>
        <end position="152"/>
    </location>
</feature>
<dbReference type="RefSeq" id="WP_042581601.1">
    <property type="nucleotide sequence ID" value="NZ_JXQQ01000075.1"/>
</dbReference>
<sequence length="554" mass="60802">MSEEDPQPQDKPAPPAPQSAPPLPKPQVKRRREWLPSLIWLIPIVAALVGVTLVARILLERGPEIVLTFKTAEGLEAGKTAVKYKDVQIGLVQSLRLARDRSHVRVLVQLNKDADAFTVQDSRFWVVRPRLDTSGISGLGTLLSGAYIGADAGTATETAGEFTGLETPPIVTRDASGQQFLLRATDIGSLDVGSPVYFRRIKVGQVAAYELDGDGRGVTLRVFVNAPYDKFVGVNTRFWQASGIDAQLSASGFTLRTQSLATILLGGIAFQAPEDAMGPLAKENTAFMLAQDEAAAMKEPDGPSQTLLMYFNQSLRGLVPGAPVDFRGVVIGEVKSIGVEFDRAEREFRMPVLVQVYPDRLRRRSNERDANESRATQQERLRFLAEKGLRAQLRNGNLLTGSVYVALDFFPKAPPAKIDLAKSPIELPTMPNSLDEIQSQVQEIASKLNKVPYEQIAADLRTTLTTLNKTLTSAEQTVTRINNDVTPELAAAMKDVRKTVNTAERTLADDSPLQQDMRQTLQELTRAAGSVRVLTDYLERHPESLLRGKPDDKK</sequence>
<comment type="subcellular location">
    <subcellularLocation>
        <location evidence="1">Cell inner membrane</location>
    </subcellularLocation>
</comment>